<dbReference type="AlphaFoldDB" id="A0A7R8WCR8"/>
<dbReference type="InterPro" id="IPR001781">
    <property type="entry name" value="Znf_LIM"/>
</dbReference>
<proteinExistence type="predicted"/>
<dbReference type="InterPro" id="IPR036034">
    <property type="entry name" value="PDZ_sf"/>
</dbReference>
<dbReference type="Gene3D" id="2.30.42.10">
    <property type="match status" value="1"/>
</dbReference>
<dbReference type="InterPro" id="IPR031847">
    <property type="entry name" value="PDLI1-4/Zasp-like_mid"/>
</dbReference>
<protein>
    <submittedName>
        <fullName evidence="7">Uncharacterized protein</fullName>
    </submittedName>
</protein>
<evidence type="ECO:0000313" key="7">
    <source>
        <dbReference type="EMBL" id="CAD7226490.1"/>
    </source>
</evidence>
<dbReference type="GO" id="GO:0005912">
    <property type="term" value="C:adherens junction"/>
    <property type="evidence" value="ECO:0007669"/>
    <property type="project" value="TreeGrafter"/>
</dbReference>
<dbReference type="SMART" id="SM00132">
    <property type="entry name" value="LIM"/>
    <property type="match status" value="2"/>
</dbReference>
<dbReference type="CDD" id="cd09461">
    <property type="entry name" value="LIM3_Enigma_like_1"/>
    <property type="match status" value="1"/>
</dbReference>
<dbReference type="PANTHER" id="PTHR24214">
    <property type="entry name" value="PDZ AND LIM DOMAIN PROTEIN ZASP"/>
    <property type="match status" value="1"/>
</dbReference>
<keyword evidence="2" id="KW-0963">Cytoplasm</keyword>
<dbReference type="SMART" id="SM00228">
    <property type="entry name" value="PDZ"/>
    <property type="match status" value="1"/>
</dbReference>
<accession>A0A7R8WCR8</accession>
<dbReference type="GO" id="GO:0046872">
    <property type="term" value="F:metal ion binding"/>
    <property type="evidence" value="ECO:0007669"/>
    <property type="project" value="UniProtKB-KW"/>
</dbReference>
<name>A0A7R8WCR8_9CRUS</name>
<dbReference type="Pfam" id="PF00595">
    <property type="entry name" value="PDZ"/>
    <property type="match status" value="1"/>
</dbReference>
<feature type="compositionally biased region" description="Low complexity" evidence="6">
    <location>
        <begin position="96"/>
        <end position="107"/>
    </location>
</feature>
<keyword evidence="5" id="KW-0440">LIM domain</keyword>
<dbReference type="SMART" id="SM00735">
    <property type="entry name" value="ZM"/>
    <property type="match status" value="1"/>
</dbReference>
<dbReference type="CDD" id="cd08368">
    <property type="entry name" value="LIM"/>
    <property type="match status" value="1"/>
</dbReference>
<dbReference type="FunFam" id="2.30.42.10:FF:000055">
    <property type="entry name" value="PDZ and LIM domain protein 3"/>
    <property type="match status" value="1"/>
</dbReference>
<keyword evidence="4" id="KW-0862">Zinc</keyword>
<dbReference type="SUPFAM" id="SSF50156">
    <property type="entry name" value="PDZ domain-like"/>
    <property type="match status" value="1"/>
</dbReference>
<dbReference type="GO" id="GO:0030018">
    <property type="term" value="C:Z disc"/>
    <property type="evidence" value="ECO:0007669"/>
    <property type="project" value="TreeGrafter"/>
</dbReference>
<feature type="compositionally biased region" description="Low complexity" evidence="6">
    <location>
        <begin position="261"/>
        <end position="275"/>
    </location>
</feature>
<dbReference type="GO" id="GO:0030036">
    <property type="term" value="P:actin cytoskeleton organization"/>
    <property type="evidence" value="ECO:0007669"/>
    <property type="project" value="TreeGrafter"/>
</dbReference>
<dbReference type="Gene3D" id="2.10.110.10">
    <property type="entry name" value="Cysteine Rich Protein"/>
    <property type="match status" value="2"/>
</dbReference>
<reference evidence="7" key="1">
    <citation type="submission" date="2020-11" db="EMBL/GenBank/DDBJ databases">
        <authorList>
            <person name="Tran Van P."/>
        </authorList>
    </citation>
    <scope>NUCLEOTIDE SEQUENCE</scope>
</reference>
<dbReference type="EMBL" id="OB660842">
    <property type="protein sequence ID" value="CAD7226490.1"/>
    <property type="molecule type" value="Genomic_DNA"/>
</dbReference>
<sequence length="594" mass="64969">MAERVHLKLTKFENGQPWGFRLTGGVEFGTPLSILKVASGSAAEKSGLQAGDILVSIQGKDASIMTHKEVQSLVMRSGTTFEVMVQRPSGGWRSEPISSAPASSIPPFGSQESNTAQSTSMSGISAAKTLGGAIAVPLDGNKKLVSNKYNTPIGLYSEDNIAETLTAQAEVLGGKCLGINFKKNEREFHRENSSVLKMVEDMDKGLLPDEPPVDATADGLTSSHVPTSFRPFPEHTMADTHKPVHQPTYQPMHQPEFRPVSAPTTFKPSTFTPSSVGAVTPVSQHHVNRGEETRYHPHGFEKSSFLEDKMSSMSVKGSHKTSVTEERRVESFQSSFQRQSSNPAPTSPVVWPPPKPDGLPSPKASFASSPTFDMTKHPLSVSTPPATAPPPQSAYKSPLISPSNTYKPGSAPSGSGANILNVAKIQYFRSFEAYGNPHDTEYVHGKSEQWKTSFRSEKLGNLLDPTTRQRDLHAARKQDPRLLLLPDHHPECLKAIGRHFHPECFLCTQCKKPFGNSVFFLEDGMPFCETDWNLLFTTKCIGCGFPIEAGDRWIEALNSSYHSQCFKCSLCHKSLEGQSFLAKGNKPYCKTHGR</sequence>
<dbReference type="PROSITE" id="PS50023">
    <property type="entry name" value="LIM_DOMAIN_2"/>
    <property type="match status" value="1"/>
</dbReference>
<evidence type="ECO:0000256" key="2">
    <source>
        <dbReference type="ARBA" id="ARBA00022490"/>
    </source>
</evidence>
<organism evidence="7">
    <name type="scientific">Cyprideis torosa</name>
    <dbReference type="NCBI Taxonomy" id="163714"/>
    <lineage>
        <taxon>Eukaryota</taxon>
        <taxon>Metazoa</taxon>
        <taxon>Ecdysozoa</taxon>
        <taxon>Arthropoda</taxon>
        <taxon>Crustacea</taxon>
        <taxon>Oligostraca</taxon>
        <taxon>Ostracoda</taxon>
        <taxon>Podocopa</taxon>
        <taxon>Podocopida</taxon>
        <taxon>Cytherocopina</taxon>
        <taxon>Cytheroidea</taxon>
        <taxon>Cytherideidae</taxon>
        <taxon>Cyprideis</taxon>
    </lineage>
</organism>
<dbReference type="PROSITE" id="PS50106">
    <property type="entry name" value="PDZ"/>
    <property type="match status" value="1"/>
</dbReference>
<dbReference type="CDD" id="cd23068">
    <property type="entry name" value="PDZ_ZASP52-like"/>
    <property type="match status" value="1"/>
</dbReference>
<evidence type="ECO:0000256" key="6">
    <source>
        <dbReference type="SAM" id="MobiDB-lite"/>
    </source>
</evidence>
<dbReference type="PROSITE" id="PS00478">
    <property type="entry name" value="LIM_DOMAIN_1"/>
    <property type="match status" value="1"/>
</dbReference>
<dbReference type="InterPro" id="IPR001478">
    <property type="entry name" value="PDZ"/>
</dbReference>
<dbReference type="InterPro" id="IPR050604">
    <property type="entry name" value="PDZ-LIM_domain"/>
</dbReference>
<dbReference type="OrthoDB" id="5911912at2759"/>
<dbReference type="GO" id="GO:0003779">
    <property type="term" value="F:actin binding"/>
    <property type="evidence" value="ECO:0007669"/>
    <property type="project" value="TreeGrafter"/>
</dbReference>
<gene>
    <name evidence="7" type="ORF">CTOB1V02_LOCUS4408</name>
</gene>
<feature type="compositionally biased region" description="Polar residues" evidence="6">
    <location>
        <begin position="400"/>
        <end position="415"/>
    </location>
</feature>
<feature type="compositionally biased region" description="Low complexity" evidence="6">
    <location>
        <begin position="331"/>
        <end position="349"/>
    </location>
</feature>
<dbReference type="Pfam" id="PF15936">
    <property type="entry name" value="DUF4749"/>
    <property type="match status" value="1"/>
</dbReference>
<dbReference type="PANTHER" id="PTHR24214:SF38">
    <property type="entry name" value="PDZ AND LIM DOMAIN PROTEIN ZASP-RELATED"/>
    <property type="match status" value="1"/>
</dbReference>
<dbReference type="GO" id="GO:0001725">
    <property type="term" value="C:stress fiber"/>
    <property type="evidence" value="ECO:0007669"/>
    <property type="project" value="TreeGrafter"/>
</dbReference>
<feature type="region of interest" description="Disordered" evidence="6">
    <location>
        <begin position="259"/>
        <end position="415"/>
    </location>
</feature>
<feature type="compositionally biased region" description="Basic and acidic residues" evidence="6">
    <location>
        <begin position="288"/>
        <end position="310"/>
    </location>
</feature>
<dbReference type="GO" id="GO:0051371">
    <property type="term" value="F:muscle alpha-actinin binding"/>
    <property type="evidence" value="ECO:0007669"/>
    <property type="project" value="TreeGrafter"/>
</dbReference>
<evidence type="ECO:0000256" key="1">
    <source>
        <dbReference type="ARBA" id="ARBA00004496"/>
    </source>
</evidence>
<keyword evidence="3" id="KW-0479">Metal-binding</keyword>
<evidence type="ECO:0000256" key="5">
    <source>
        <dbReference type="ARBA" id="ARBA00023038"/>
    </source>
</evidence>
<feature type="compositionally biased region" description="Pro residues" evidence="6">
    <location>
        <begin position="350"/>
        <end position="359"/>
    </location>
</feature>
<dbReference type="SUPFAM" id="SSF57716">
    <property type="entry name" value="Glucocorticoid receptor-like (DNA-binding domain)"/>
    <property type="match status" value="2"/>
</dbReference>
<evidence type="ECO:0000256" key="4">
    <source>
        <dbReference type="ARBA" id="ARBA00022833"/>
    </source>
</evidence>
<comment type="subcellular location">
    <subcellularLocation>
        <location evidence="1">Cytoplasm</location>
    </subcellularLocation>
</comment>
<dbReference type="FunFam" id="2.10.110.10:FF:000060">
    <property type="entry name" value="Uncharacterized protein, isoform Z"/>
    <property type="match status" value="1"/>
</dbReference>
<dbReference type="InterPro" id="IPR006643">
    <property type="entry name" value="Zasp-like_motif"/>
</dbReference>
<evidence type="ECO:0000256" key="3">
    <source>
        <dbReference type="ARBA" id="ARBA00022723"/>
    </source>
</evidence>
<feature type="region of interest" description="Disordered" evidence="6">
    <location>
        <begin position="88"/>
        <end position="117"/>
    </location>
</feature>
<dbReference type="GO" id="GO:0031941">
    <property type="term" value="C:filamentous actin"/>
    <property type="evidence" value="ECO:0007669"/>
    <property type="project" value="TreeGrafter"/>
</dbReference>
<dbReference type="GO" id="GO:0061061">
    <property type="term" value="P:muscle structure development"/>
    <property type="evidence" value="ECO:0007669"/>
    <property type="project" value="TreeGrafter"/>
</dbReference>
<dbReference type="Pfam" id="PF00412">
    <property type="entry name" value="LIM"/>
    <property type="match status" value="2"/>
</dbReference>